<accession>A0A6P8B444</accession>
<reference evidence="4" key="3">
    <citation type="submission" date="2025-08" db="UniProtKB">
        <authorList>
            <consortium name="RefSeq"/>
        </authorList>
    </citation>
    <scope>IDENTIFICATION</scope>
    <source>
        <strain evidence="4">NI907</strain>
    </source>
</reference>
<dbReference type="RefSeq" id="XP_030981799.1">
    <property type="nucleotide sequence ID" value="XM_031125682.1"/>
</dbReference>
<feature type="transmembrane region" description="Helical" evidence="2">
    <location>
        <begin position="187"/>
        <end position="211"/>
    </location>
</feature>
<feature type="compositionally biased region" description="Basic and acidic residues" evidence="1">
    <location>
        <begin position="489"/>
        <end position="504"/>
    </location>
</feature>
<reference evidence="4" key="2">
    <citation type="submission" date="2019-10" db="EMBL/GenBank/DDBJ databases">
        <authorList>
            <consortium name="NCBI Genome Project"/>
        </authorList>
    </citation>
    <scope>NUCLEOTIDE SEQUENCE</scope>
    <source>
        <strain evidence="4">NI907</strain>
    </source>
</reference>
<dbReference type="GeneID" id="41960591"/>
<reference evidence="3 4" key="1">
    <citation type="journal article" date="2019" name="Mol. Biol. Evol.">
        <title>Blast fungal genomes show frequent chromosomal changes, gene gains and losses, and effector gene turnover.</title>
        <authorList>
            <person name="Gomez Luciano L.B."/>
            <person name="Jason Tsai I."/>
            <person name="Chuma I."/>
            <person name="Tosa Y."/>
            <person name="Chen Y.H."/>
            <person name="Li J.Y."/>
            <person name="Li M.Y."/>
            <person name="Jade Lu M.Y."/>
            <person name="Nakayashiki H."/>
            <person name="Li W.H."/>
        </authorList>
    </citation>
    <scope>NUCLEOTIDE SEQUENCE [LARGE SCALE GENOMIC DNA]</scope>
    <source>
        <strain evidence="3 4">NI907</strain>
    </source>
</reference>
<feature type="region of interest" description="Disordered" evidence="1">
    <location>
        <begin position="439"/>
        <end position="530"/>
    </location>
</feature>
<feature type="transmembrane region" description="Helical" evidence="2">
    <location>
        <begin position="138"/>
        <end position="159"/>
    </location>
</feature>
<keyword evidence="2" id="KW-1133">Transmembrane helix</keyword>
<feature type="region of interest" description="Disordered" evidence="1">
    <location>
        <begin position="219"/>
        <end position="239"/>
    </location>
</feature>
<feature type="compositionally biased region" description="Low complexity" evidence="1">
    <location>
        <begin position="226"/>
        <end position="237"/>
    </location>
</feature>
<dbReference type="AlphaFoldDB" id="A0A6P8B444"/>
<gene>
    <name evidence="4" type="ORF">PgNI_05651</name>
</gene>
<proteinExistence type="predicted"/>
<evidence type="ECO:0000313" key="3">
    <source>
        <dbReference type="Proteomes" id="UP000515153"/>
    </source>
</evidence>
<sequence>MPELCSNRPEGINIVSDISSPLPTQCFFDTILMPLPTWLLITALVLLAIIFPATKQIGRRRVGNPRQWLRRATAGAYYFFAIAAVGMQLLEMGRLAAADLGVALLPFATVGTLLVVVGRVLSDRMLPLQRSAFTATSVLFWSLGTCMAGVKMVALMRFMGDSEDGRVNPLARQSSAYPVDDQISDNAVLGILYALLTVLEPAMYFVLLPVVGRGGQAGKEHSFVRTPSTPSSACSSAQPRPSINITCLLPQSHGSQEQQKPSKRSCLKPVCYDRGLVQSNDARKAVEAFSIAPLTESSTAICHGAMLQNLTYPSKPTPFDITHNLQVHDKRDLQSSSPIVNPDVASGTMKGELIHSYGDEVTDRATQGHHSHSAAVPQSSASSRHVGKPSGPDRTSLEAAVKIVGSNEALPPVCVENVDMENETYHEKTAAVGVKRDGLDVSHGAPQDNSVLPSDFDLDSDMEDDMSKLVDGDSDTKPHQTPPLSVLEGMDKQSRDADEYDPRLRRSPQASRDGGPNSKHGRGDSSGQDCDMLDYEVDWDEVMASMKSDACKILEHGLPQPVLQYPSIHEPIVTSTGLARTNNNRAITISQPSTCIRDSTILSESESF</sequence>
<keyword evidence="2" id="KW-0812">Transmembrane</keyword>
<dbReference type="Proteomes" id="UP000515153">
    <property type="component" value="Chromosome I"/>
</dbReference>
<feature type="compositionally biased region" description="Basic and acidic residues" evidence="1">
    <location>
        <begin position="465"/>
        <end position="478"/>
    </location>
</feature>
<feature type="transmembrane region" description="Helical" evidence="2">
    <location>
        <begin position="72"/>
        <end position="90"/>
    </location>
</feature>
<evidence type="ECO:0000256" key="1">
    <source>
        <dbReference type="SAM" id="MobiDB-lite"/>
    </source>
</evidence>
<feature type="region of interest" description="Disordered" evidence="1">
    <location>
        <begin position="363"/>
        <end position="394"/>
    </location>
</feature>
<organism evidence="3 4">
    <name type="scientific">Pyricularia grisea</name>
    <name type="common">Crabgrass-specific blast fungus</name>
    <name type="synonym">Magnaporthe grisea</name>
    <dbReference type="NCBI Taxonomy" id="148305"/>
    <lineage>
        <taxon>Eukaryota</taxon>
        <taxon>Fungi</taxon>
        <taxon>Dikarya</taxon>
        <taxon>Ascomycota</taxon>
        <taxon>Pezizomycotina</taxon>
        <taxon>Sordariomycetes</taxon>
        <taxon>Sordariomycetidae</taxon>
        <taxon>Magnaporthales</taxon>
        <taxon>Pyriculariaceae</taxon>
        <taxon>Pyricularia</taxon>
    </lineage>
</organism>
<feature type="transmembrane region" description="Helical" evidence="2">
    <location>
        <begin position="96"/>
        <end position="117"/>
    </location>
</feature>
<keyword evidence="3" id="KW-1185">Reference proteome</keyword>
<evidence type="ECO:0000313" key="4">
    <source>
        <dbReference type="RefSeq" id="XP_030981799.1"/>
    </source>
</evidence>
<name>A0A6P8B444_PYRGI</name>
<keyword evidence="2" id="KW-0472">Membrane</keyword>
<protein>
    <submittedName>
        <fullName evidence="4">Uncharacterized protein</fullName>
    </submittedName>
</protein>
<feature type="transmembrane region" description="Helical" evidence="2">
    <location>
        <begin position="31"/>
        <end position="51"/>
    </location>
</feature>
<evidence type="ECO:0000256" key="2">
    <source>
        <dbReference type="SAM" id="Phobius"/>
    </source>
</evidence>
<dbReference type="KEGG" id="pgri:PgNI_05651"/>